<keyword evidence="2 4" id="KW-0547">Nucleotide-binding</keyword>
<dbReference type="GO" id="GO:0005524">
    <property type="term" value="F:ATP binding"/>
    <property type="evidence" value="ECO:0007669"/>
    <property type="project" value="UniProtKB-UniRule"/>
</dbReference>
<dbReference type="Gene3D" id="3.30.1490.20">
    <property type="entry name" value="ATP-grasp fold, A domain"/>
    <property type="match status" value="1"/>
</dbReference>
<evidence type="ECO:0000256" key="1">
    <source>
        <dbReference type="ARBA" id="ARBA00022598"/>
    </source>
</evidence>
<keyword evidence="3 4" id="KW-0067">ATP-binding</keyword>
<name>A0A101UXM0_9ACTN</name>
<reference evidence="6 7" key="1">
    <citation type="submission" date="2015-10" db="EMBL/GenBank/DDBJ databases">
        <title>Draft genome sequence of Streptomyces sp. RV15, isolated from a marine sponge.</title>
        <authorList>
            <person name="Ruckert C."/>
            <person name="Abdelmohsen U.R."/>
            <person name="Winkler A."/>
            <person name="Hentschel U."/>
            <person name="Kalinowski J."/>
            <person name="Kampfer P."/>
            <person name="Glaeser S."/>
        </authorList>
    </citation>
    <scope>NUCLEOTIDE SEQUENCE [LARGE SCALE GENOMIC DNA]</scope>
    <source>
        <strain evidence="6 7">RV15</strain>
    </source>
</reference>
<dbReference type="PROSITE" id="PS50975">
    <property type="entry name" value="ATP_GRASP"/>
    <property type="match status" value="1"/>
</dbReference>
<evidence type="ECO:0000313" key="7">
    <source>
        <dbReference type="Proteomes" id="UP000053260"/>
    </source>
</evidence>
<accession>A0A101UXM0</accession>
<feature type="domain" description="ATP-grasp" evidence="5">
    <location>
        <begin position="122"/>
        <end position="322"/>
    </location>
</feature>
<dbReference type="PANTHER" id="PTHR43585:SF2">
    <property type="entry name" value="ATP-GRASP ENZYME FSQD"/>
    <property type="match status" value="1"/>
</dbReference>
<dbReference type="InterPro" id="IPR011761">
    <property type="entry name" value="ATP-grasp"/>
</dbReference>
<dbReference type="EMBL" id="LMXB01000058">
    <property type="protein sequence ID" value="KUO18765.1"/>
    <property type="molecule type" value="Genomic_DNA"/>
</dbReference>
<evidence type="ECO:0000313" key="6">
    <source>
        <dbReference type="EMBL" id="KUO18765.1"/>
    </source>
</evidence>
<dbReference type="STRING" id="909626.AQJ91_23090"/>
<proteinExistence type="predicted"/>
<evidence type="ECO:0000256" key="2">
    <source>
        <dbReference type="ARBA" id="ARBA00022741"/>
    </source>
</evidence>
<evidence type="ECO:0000259" key="5">
    <source>
        <dbReference type="PROSITE" id="PS50975"/>
    </source>
</evidence>
<dbReference type="GO" id="GO:0016874">
    <property type="term" value="F:ligase activity"/>
    <property type="evidence" value="ECO:0007669"/>
    <property type="project" value="UniProtKB-KW"/>
</dbReference>
<dbReference type="Gene3D" id="3.30.470.20">
    <property type="entry name" value="ATP-grasp fold, B domain"/>
    <property type="match status" value="1"/>
</dbReference>
<dbReference type="InterPro" id="IPR013815">
    <property type="entry name" value="ATP_grasp_subdomain_1"/>
</dbReference>
<dbReference type="Pfam" id="PF13535">
    <property type="entry name" value="ATP-grasp_4"/>
    <property type="match status" value="1"/>
</dbReference>
<dbReference type="Gene3D" id="3.40.50.20">
    <property type="match status" value="1"/>
</dbReference>
<dbReference type="PANTHER" id="PTHR43585">
    <property type="entry name" value="FUMIPYRROLE BIOSYNTHESIS PROTEIN C"/>
    <property type="match status" value="1"/>
</dbReference>
<gene>
    <name evidence="6" type="ORF">AQJ91_23090</name>
</gene>
<evidence type="ECO:0000256" key="3">
    <source>
        <dbReference type="ARBA" id="ARBA00022840"/>
    </source>
</evidence>
<dbReference type="AlphaFoldDB" id="A0A101UXM0"/>
<dbReference type="OrthoDB" id="24041at2"/>
<dbReference type="SUPFAM" id="SSF56059">
    <property type="entry name" value="Glutathione synthetase ATP-binding domain-like"/>
    <property type="match status" value="1"/>
</dbReference>
<dbReference type="GO" id="GO:0046872">
    <property type="term" value="F:metal ion binding"/>
    <property type="evidence" value="ECO:0007669"/>
    <property type="project" value="InterPro"/>
</dbReference>
<dbReference type="InterPro" id="IPR052032">
    <property type="entry name" value="ATP-dep_AA_Ligase"/>
</dbReference>
<evidence type="ECO:0000256" key="4">
    <source>
        <dbReference type="PROSITE-ProRule" id="PRU00409"/>
    </source>
</evidence>
<protein>
    <submittedName>
        <fullName evidence="6">Phosphoribosylglycinamide synthetase</fullName>
    </submittedName>
</protein>
<organism evidence="6 7">
    <name type="scientific">Streptomyces dysideae</name>
    <dbReference type="NCBI Taxonomy" id="909626"/>
    <lineage>
        <taxon>Bacteria</taxon>
        <taxon>Bacillati</taxon>
        <taxon>Actinomycetota</taxon>
        <taxon>Actinomycetes</taxon>
        <taxon>Kitasatosporales</taxon>
        <taxon>Streptomycetaceae</taxon>
        <taxon>Streptomyces</taxon>
    </lineage>
</organism>
<keyword evidence="7" id="KW-1185">Reference proteome</keyword>
<sequence>MNEEKGWTSEKPLMIVVASGMQPYREYLLRSIGPQFRVHLLHTEEPGWEKPWLDGWTVVPDTCDGPAMAKVAEELHARTPVSGVLCWDEVRIHATAYVAEALGLPGGDPSVLWRLRDKGQCRAALAAAGVPQPASLPVSDLRGALDAAERLGYPVILKPRGMGASLGVIRADDPDALRDGFAFTSSIEIPPSVVYNSPEPYLVEECVTGEEISVDAVVRDGVVSPVYVARKVVGYPPYAEEVGHFVDASDPLLADPELRRVLSDTHAALGVQDGWTHSEFMLTATGPKVIEVNGRLGGDLIPRLGQLATGVDPGLAAASVACGREPELRTSRDQVAGVRFLYVDEDDTAIASAGFPNRLPAAVDEAVTLVAPGAVVSPPPKGTVWGRIAYVTATGASRESCRAALDAAEAAFAYSAR</sequence>
<dbReference type="Proteomes" id="UP000053260">
    <property type="component" value="Unassembled WGS sequence"/>
</dbReference>
<comment type="caution">
    <text evidence="6">The sequence shown here is derived from an EMBL/GenBank/DDBJ whole genome shotgun (WGS) entry which is preliminary data.</text>
</comment>
<keyword evidence="1" id="KW-0436">Ligase</keyword>